<evidence type="ECO:0000313" key="1">
    <source>
        <dbReference type="EMBL" id="MBE1505091.1"/>
    </source>
</evidence>
<dbReference type="Proteomes" id="UP000620262">
    <property type="component" value="Unassembled WGS sequence"/>
</dbReference>
<dbReference type="RefSeq" id="WP_192729006.1">
    <property type="nucleotide sequence ID" value="NZ_BAAAVL010000007.1"/>
</dbReference>
<sequence length="95" mass="10402">MHERARDRQGISCPLALEGIASSFVAVHRDSELMQAWAAEHERRGWPFFNPPEWSYFPAIVSGGDDAAAVRAALDELDAATAIIRNEGIPHMTAA</sequence>
<reference evidence="1 2" key="1">
    <citation type="submission" date="2020-10" db="EMBL/GenBank/DDBJ databases">
        <title>Sequencing the genomes of 1000 actinobacteria strains.</title>
        <authorList>
            <person name="Klenk H.-P."/>
        </authorList>
    </citation>
    <scope>NUCLEOTIDE SEQUENCE [LARGE SCALE GENOMIC DNA]</scope>
    <source>
        <strain evidence="1 2">DSM 7307</strain>
    </source>
</reference>
<proteinExistence type="predicted"/>
<accession>A0ABR9IPH0</accession>
<evidence type="ECO:0000313" key="2">
    <source>
        <dbReference type="Proteomes" id="UP000620262"/>
    </source>
</evidence>
<protein>
    <submittedName>
        <fullName evidence="1">Uncharacterized protein</fullName>
    </submittedName>
</protein>
<gene>
    <name evidence="1" type="ORF">H4W29_002272</name>
</gene>
<name>A0ABR9IPH0_RHIVS</name>
<keyword evidence="2" id="KW-1185">Reference proteome</keyword>
<dbReference type="EMBL" id="JADBEC010000001">
    <property type="protein sequence ID" value="MBE1505091.1"/>
    <property type="molecule type" value="Genomic_DNA"/>
</dbReference>
<comment type="caution">
    <text evidence="1">The sequence shown here is derived from an EMBL/GenBank/DDBJ whole genome shotgun (WGS) entry which is preliminary data.</text>
</comment>
<organism evidence="1 2">
    <name type="scientific">Rhizobium viscosum</name>
    <name type="common">Arthrobacter viscosus</name>
    <dbReference type="NCBI Taxonomy" id="1673"/>
    <lineage>
        <taxon>Bacteria</taxon>
        <taxon>Pseudomonadati</taxon>
        <taxon>Pseudomonadota</taxon>
        <taxon>Alphaproteobacteria</taxon>
        <taxon>Hyphomicrobiales</taxon>
        <taxon>Rhizobiaceae</taxon>
        <taxon>Rhizobium/Agrobacterium group</taxon>
        <taxon>Rhizobium</taxon>
    </lineage>
</organism>